<dbReference type="Proteomes" id="UP001303046">
    <property type="component" value="Unassembled WGS sequence"/>
</dbReference>
<comment type="caution">
    <text evidence="1">The sequence shown here is derived from an EMBL/GenBank/DDBJ whole genome shotgun (WGS) entry which is preliminary data.</text>
</comment>
<accession>A0ABR1DN41</accession>
<evidence type="ECO:0000313" key="1">
    <source>
        <dbReference type="EMBL" id="KAK6751866.1"/>
    </source>
</evidence>
<evidence type="ECO:0000313" key="2">
    <source>
        <dbReference type="Proteomes" id="UP001303046"/>
    </source>
</evidence>
<gene>
    <name evidence="1" type="primary">Necator_chrIV.g16644</name>
    <name evidence="1" type="ORF">RB195_003347</name>
</gene>
<proteinExistence type="predicted"/>
<protein>
    <submittedName>
        <fullName evidence="1">Uncharacterized protein</fullName>
    </submittedName>
</protein>
<keyword evidence="2" id="KW-1185">Reference proteome</keyword>
<organism evidence="1 2">
    <name type="scientific">Necator americanus</name>
    <name type="common">Human hookworm</name>
    <dbReference type="NCBI Taxonomy" id="51031"/>
    <lineage>
        <taxon>Eukaryota</taxon>
        <taxon>Metazoa</taxon>
        <taxon>Ecdysozoa</taxon>
        <taxon>Nematoda</taxon>
        <taxon>Chromadorea</taxon>
        <taxon>Rhabditida</taxon>
        <taxon>Rhabditina</taxon>
        <taxon>Rhabditomorpha</taxon>
        <taxon>Strongyloidea</taxon>
        <taxon>Ancylostomatidae</taxon>
        <taxon>Bunostominae</taxon>
        <taxon>Necator</taxon>
    </lineage>
</organism>
<sequence>MPMRKMSRRLWNNDELVDSVGALAVDREDSEELCSRTTFFDEDLSRQQCQAITARVGEAKSNSCGNIHRSC</sequence>
<reference evidence="1 2" key="1">
    <citation type="submission" date="2023-08" db="EMBL/GenBank/DDBJ databases">
        <title>A Necator americanus chromosomal reference genome.</title>
        <authorList>
            <person name="Ilik V."/>
            <person name="Petrzelkova K.J."/>
            <person name="Pardy F."/>
            <person name="Fuh T."/>
            <person name="Niatou-Singa F.S."/>
            <person name="Gouil Q."/>
            <person name="Baker L."/>
            <person name="Ritchie M.E."/>
            <person name="Jex A.R."/>
            <person name="Gazzola D."/>
            <person name="Li H."/>
            <person name="Toshio Fujiwara R."/>
            <person name="Zhan B."/>
            <person name="Aroian R.V."/>
            <person name="Pafco B."/>
            <person name="Schwarz E.M."/>
        </authorList>
    </citation>
    <scope>NUCLEOTIDE SEQUENCE [LARGE SCALE GENOMIC DNA]</scope>
    <source>
        <strain evidence="1 2">Aroian</strain>
        <tissue evidence="1">Whole animal</tissue>
    </source>
</reference>
<dbReference type="EMBL" id="JAVFWL010000004">
    <property type="protein sequence ID" value="KAK6751866.1"/>
    <property type="molecule type" value="Genomic_DNA"/>
</dbReference>
<name>A0ABR1DN41_NECAM</name>